<evidence type="ECO:0000259" key="3">
    <source>
        <dbReference type="Pfam" id="PF02397"/>
    </source>
</evidence>
<gene>
    <name evidence="4" type="ORF">JF922_23235</name>
</gene>
<keyword evidence="2" id="KW-0472">Membrane</keyword>
<dbReference type="AlphaFoldDB" id="A0A934K9W1"/>
<proteinExistence type="inferred from homology"/>
<reference evidence="4" key="1">
    <citation type="submission" date="2020-10" db="EMBL/GenBank/DDBJ databases">
        <title>Ca. Dormibacterota MAGs.</title>
        <authorList>
            <person name="Montgomery K."/>
        </authorList>
    </citation>
    <scope>NUCLEOTIDE SEQUENCE [LARGE SCALE GENOMIC DNA]</scope>
    <source>
        <strain evidence="4">SC8812_S17_10</strain>
    </source>
</reference>
<evidence type="ECO:0000313" key="5">
    <source>
        <dbReference type="Proteomes" id="UP000612893"/>
    </source>
</evidence>
<dbReference type="EMBL" id="JAEKNR010000231">
    <property type="protein sequence ID" value="MBJ7600970.1"/>
    <property type="molecule type" value="Genomic_DNA"/>
</dbReference>
<comment type="caution">
    <text evidence="4">The sequence shown here is derived from an EMBL/GenBank/DDBJ whole genome shotgun (WGS) entry which is preliminary data.</text>
</comment>
<dbReference type="GO" id="GO:0016740">
    <property type="term" value="F:transferase activity"/>
    <property type="evidence" value="ECO:0007669"/>
    <property type="project" value="UniProtKB-KW"/>
</dbReference>
<keyword evidence="4" id="KW-0808">Transferase</keyword>
<feature type="domain" description="Bacterial sugar transferase" evidence="3">
    <location>
        <begin position="3"/>
        <end position="193"/>
    </location>
</feature>
<keyword evidence="5" id="KW-1185">Reference proteome</keyword>
<keyword evidence="2" id="KW-0812">Transmembrane</keyword>
<evidence type="ECO:0000256" key="1">
    <source>
        <dbReference type="ARBA" id="ARBA00006464"/>
    </source>
</evidence>
<dbReference type="InterPro" id="IPR003362">
    <property type="entry name" value="Bact_transf"/>
</dbReference>
<evidence type="ECO:0000313" key="4">
    <source>
        <dbReference type="EMBL" id="MBJ7600970.1"/>
    </source>
</evidence>
<evidence type="ECO:0000256" key="2">
    <source>
        <dbReference type="SAM" id="Phobius"/>
    </source>
</evidence>
<dbReference type="PANTHER" id="PTHR30576">
    <property type="entry name" value="COLANIC BIOSYNTHESIS UDP-GLUCOSE LIPID CARRIER TRANSFERASE"/>
    <property type="match status" value="1"/>
</dbReference>
<accession>A0A934K9W1</accession>
<protein>
    <submittedName>
        <fullName evidence="4">Sugar transferase</fullName>
    </submittedName>
</protein>
<feature type="transmembrane region" description="Helical" evidence="2">
    <location>
        <begin position="184"/>
        <end position="203"/>
    </location>
</feature>
<dbReference type="Pfam" id="PF02397">
    <property type="entry name" value="Bac_transf"/>
    <property type="match status" value="1"/>
</dbReference>
<organism evidence="4 5">
    <name type="scientific">Candidatus Nephthysia bennettiae</name>
    <dbReference type="NCBI Taxonomy" id="3127016"/>
    <lineage>
        <taxon>Bacteria</taxon>
        <taxon>Bacillati</taxon>
        <taxon>Candidatus Dormiibacterota</taxon>
        <taxon>Candidatus Dormibacteria</taxon>
        <taxon>Candidatus Dormibacterales</taxon>
        <taxon>Candidatus Dormibacteraceae</taxon>
        <taxon>Candidatus Nephthysia</taxon>
    </lineage>
</organism>
<dbReference type="PANTHER" id="PTHR30576:SF20">
    <property type="entry name" value="QUINOVOSAMINEPHOSPHOTRANSFERAE-RELATED"/>
    <property type="match status" value="1"/>
</dbReference>
<name>A0A934K9W1_9BACT</name>
<sequence length="235" mass="25916">MMRRILDVCAAGALLVVSSPLLALIAGAVRLSGAESVMYRGSRVGRHGHPILILKFRTMASDPTWNRDVTSSDDPRITCLGRLLRRSKLDELPQLVNVLRGEMSMVGPRPESPRYVAHYTSEQQEVLAVRPGITGAAQLLFRNEEQLLSGPDAEGYYIKEVMPAKLRIDLAYVRQRSLWLDFKILVLTFLTLLWPLAVSCGWLQIRLGSTSVSSAESALVRVRDGAPAGGKYEAS</sequence>
<comment type="similarity">
    <text evidence="1">Belongs to the bacterial sugar transferase family.</text>
</comment>
<keyword evidence="2" id="KW-1133">Transmembrane helix</keyword>
<dbReference type="Proteomes" id="UP000612893">
    <property type="component" value="Unassembled WGS sequence"/>
</dbReference>